<dbReference type="RefSeq" id="WP_186007737.1">
    <property type="nucleotide sequence ID" value="NZ_CP008874.1"/>
</dbReference>
<dbReference type="EMBL" id="CP011564">
    <property type="protein sequence ID" value="ALG81535.1"/>
    <property type="molecule type" value="Genomic_DNA"/>
</dbReference>
<dbReference type="Proteomes" id="UP000069906">
    <property type="component" value="Chromosome"/>
</dbReference>
<dbReference type="HOGENOM" id="CLU_3003008_0_0_2"/>
<dbReference type="KEGG" id="hsu:HLASF_0638"/>
<name>A0A0F7PBV9_9EURY</name>
<evidence type="ECO:0000313" key="5">
    <source>
        <dbReference type="EMBL" id="ALG81535.1"/>
    </source>
</evidence>
<protein>
    <recommendedName>
        <fullName evidence="3">DUF7312 domain-containing protein</fullName>
    </recommendedName>
</protein>
<keyword evidence="2" id="KW-1133">Transmembrane helix</keyword>
<feature type="transmembrane region" description="Helical" evidence="2">
    <location>
        <begin position="35"/>
        <end position="55"/>
    </location>
</feature>
<dbReference type="InterPro" id="IPR055736">
    <property type="entry name" value="DUF7312"/>
</dbReference>
<reference evidence="4 7" key="1">
    <citation type="journal article" date="2015" name="ISME J.">
        <title>Elemental sulfur and acetate can support life of a novel strictly anaerobic haloarchaeon.</title>
        <authorList>
            <person name="Sorokin D.Y."/>
            <person name="Kublanov I.V."/>
            <person name="Gavrilov S.N."/>
            <person name="Rojo D."/>
            <person name="Roman P."/>
            <person name="Golyshin P.N."/>
            <person name="Slepak V.Z."/>
            <person name="Smedile F."/>
            <person name="Ferrer M."/>
            <person name="Messina E."/>
            <person name="La Cono V."/>
            <person name="Yakimov M.M."/>
        </authorList>
    </citation>
    <scope>NUCLEOTIDE SEQUENCE [LARGE SCALE GENOMIC DNA]</scope>
    <source>
        <strain evidence="4 7">HSR2</strain>
    </source>
</reference>
<dbReference type="AlphaFoldDB" id="A0A0F7PBV9"/>
<feature type="domain" description="DUF7312" evidence="3">
    <location>
        <begin position="2"/>
        <end position="52"/>
    </location>
</feature>
<dbReference type="STRING" id="1604004.HLASA_0634"/>
<evidence type="ECO:0000256" key="1">
    <source>
        <dbReference type="SAM" id="MobiDB-lite"/>
    </source>
</evidence>
<keyword evidence="7" id="KW-1185">Reference proteome</keyword>
<dbReference type="Proteomes" id="UP000060390">
    <property type="component" value="Chromosome"/>
</dbReference>
<proteinExistence type="predicted"/>
<feature type="region of interest" description="Disordered" evidence="1">
    <location>
        <begin position="1"/>
        <end position="26"/>
    </location>
</feature>
<evidence type="ECO:0000313" key="4">
    <source>
        <dbReference type="EMBL" id="AKH97134.1"/>
    </source>
</evidence>
<dbReference type="GeneID" id="62345450"/>
<dbReference type="KEGG" id="hsf:HLASA_0634"/>
<evidence type="ECO:0000313" key="7">
    <source>
        <dbReference type="Proteomes" id="UP000069906"/>
    </source>
</evidence>
<sequence>MSDWKYDLDEVGPEGEDEQEQLPPVEKGTPQFENVVFVLVGVGGAMYVLATLLGLA</sequence>
<keyword evidence="2" id="KW-0472">Membrane</keyword>
<gene>
    <name evidence="5" type="ORF">HLASA_0634</name>
    <name evidence="4" type="ORF">HLASF_0638</name>
</gene>
<feature type="compositionally biased region" description="Acidic residues" evidence="1">
    <location>
        <begin position="9"/>
        <end position="20"/>
    </location>
</feature>
<dbReference type="OrthoDB" id="266213at2157"/>
<organism evidence="4 7">
    <name type="scientific">Halanaeroarchaeum sulfurireducens</name>
    <dbReference type="NCBI Taxonomy" id="1604004"/>
    <lineage>
        <taxon>Archaea</taxon>
        <taxon>Methanobacteriati</taxon>
        <taxon>Methanobacteriota</taxon>
        <taxon>Stenosarchaea group</taxon>
        <taxon>Halobacteria</taxon>
        <taxon>Halobacteriales</taxon>
        <taxon>Halobacteriaceae</taxon>
        <taxon>Halanaeroarchaeum</taxon>
    </lineage>
</organism>
<keyword evidence="2" id="KW-0812">Transmembrane</keyword>
<reference evidence="5 6" key="3">
    <citation type="journal article" date="2016" name="Stand. Genomic Sci.">
        <title>Complete genome sequence of 'Halanaeroarchaeum sulfurireducens' M27-SA2, a sulfur-reducing and acetate-oxidizing haloarchaeon from the deep-sea hypersaline anoxic lake Medee.</title>
        <authorList>
            <person name="Messina E."/>
            <person name="Sorokin D.Y."/>
            <person name="Kublanov I.V."/>
            <person name="Toshchakov S."/>
            <person name="Lopatina A."/>
            <person name="Arcadi E."/>
            <person name="Smedile F."/>
            <person name="La Spada G."/>
            <person name="La Cono V."/>
            <person name="Yakimov M.M."/>
        </authorList>
    </citation>
    <scope>NUCLEOTIDE SEQUENCE [LARGE SCALE GENOMIC DNA]</scope>
    <source>
        <strain evidence="5 6">M27-SA2</strain>
    </source>
</reference>
<accession>A0A0F7PBV9</accession>
<dbReference type="Pfam" id="PF23994">
    <property type="entry name" value="DUF7312"/>
    <property type="match status" value="1"/>
</dbReference>
<evidence type="ECO:0000259" key="3">
    <source>
        <dbReference type="Pfam" id="PF23994"/>
    </source>
</evidence>
<reference evidence="6" key="2">
    <citation type="submission" date="2015-05" db="EMBL/GenBank/DDBJ databases">
        <title>Complete genome sequence of Halanaeroarchaeum sulfurireducens type strain M27-SA2, a sulfate-reducer haloarchaeon from marine anoxic lake Medee.</title>
        <authorList>
            <person name="Messina E."/>
            <person name="Kublanov I.V."/>
            <person name="Toshchakov S."/>
            <person name="Arcadi E."/>
            <person name="La Spada G."/>
            <person name="La Cono V."/>
            <person name="Yakimov M.M."/>
        </authorList>
    </citation>
    <scope>NUCLEOTIDE SEQUENCE [LARGE SCALE GENOMIC DNA]</scope>
    <source>
        <strain evidence="6">M27-SA2</strain>
    </source>
</reference>
<evidence type="ECO:0000313" key="6">
    <source>
        <dbReference type="Proteomes" id="UP000060390"/>
    </source>
</evidence>
<dbReference type="EMBL" id="CP008874">
    <property type="protein sequence ID" value="AKH97134.1"/>
    <property type="molecule type" value="Genomic_DNA"/>
</dbReference>
<evidence type="ECO:0000256" key="2">
    <source>
        <dbReference type="SAM" id="Phobius"/>
    </source>
</evidence>